<evidence type="ECO:0000256" key="4">
    <source>
        <dbReference type="ARBA" id="ARBA00022737"/>
    </source>
</evidence>
<dbReference type="SMART" id="SM00060">
    <property type="entry name" value="FN3"/>
    <property type="match status" value="1"/>
</dbReference>
<dbReference type="InterPro" id="IPR059124">
    <property type="entry name" value="Kelch_HCF"/>
</dbReference>
<evidence type="ECO:0000256" key="6">
    <source>
        <dbReference type="SAM" id="MobiDB-lite"/>
    </source>
</evidence>
<dbReference type="PANTHER" id="PTHR46003">
    <property type="entry name" value="HOST CELL FACTOR"/>
    <property type="match status" value="1"/>
</dbReference>
<dbReference type="PANTHER" id="PTHR46003:SF1">
    <property type="entry name" value="HOST CELL FACTOR"/>
    <property type="match status" value="1"/>
</dbReference>
<dbReference type="InterPro" id="IPR036116">
    <property type="entry name" value="FN3_sf"/>
</dbReference>
<evidence type="ECO:0000313" key="8">
    <source>
        <dbReference type="EMBL" id="CAF0768243.1"/>
    </source>
</evidence>
<proteinExistence type="predicted"/>
<dbReference type="EMBL" id="CAJNOQ010000177">
    <property type="protein sequence ID" value="CAF0768243.1"/>
    <property type="molecule type" value="Genomic_DNA"/>
</dbReference>
<keyword evidence="2" id="KW-0880">Kelch repeat</keyword>
<keyword evidence="10" id="KW-1185">Reference proteome</keyword>
<feature type="region of interest" description="Disordered" evidence="6">
    <location>
        <begin position="1142"/>
        <end position="1173"/>
    </location>
</feature>
<evidence type="ECO:0000256" key="1">
    <source>
        <dbReference type="ARBA" id="ARBA00004123"/>
    </source>
</evidence>
<dbReference type="FunFam" id="2.120.10.80:FF:000015">
    <property type="entry name" value="host cell factor 1 isoform X1"/>
    <property type="match status" value="1"/>
</dbReference>
<dbReference type="InterPro" id="IPR015915">
    <property type="entry name" value="Kelch-typ_b-propeller"/>
</dbReference>
<dbReference type="Proteomes" id="UP000663829">
    <property type="component" value="Unassembled WGS sequence"/>
</dbReference>
<dbReference type="GO" id="GO:0006338">
    <property type="term" value="P:chromatin remodeling"/>
    <property type="evidence" value="ECO:0007669"/>
    <property type="project" value="TreeGrafter"/>
</dbReference>
<dbReference type="OrthoDB" id="10001928at2759"/>
<keyword evidence="5" id="KW-0539">Nucleus</keyword>
<dbReference type="Gene3D" id="2.60.40.10">
    <property type="entry name" value="Immunoglobulins"/>
    <property type="match status" value="2"/>
</dbReference>
<feature type="domain" description="Fibronectin type-III" evidence="7">
    <location>
        <begin position="994"/>
        <end position="1091"/>
    </location>
</feature>
<dbReference type="InterPro" id="IPR013783">
    <property type="entry name" value="Ig-like_fold"/>
</dbReference>
<feature type="compositionally biased region" description="Low complexity" evidence="6">
    <location>
        <begin position="1150"/>
        <end position="1162"/>
    </location>
</feature>
<evidence type="ECO:0000256" key="3">
    <source>
        <dbReference type="ARBA" id="ARBA00022553"/>
    </source>
</evidence>
<dbReference type="EMBL" id="CAJOBC010000177">
    <property type="protein sequence ID" value="CAF3550060.1"/>
    <property type="molecule type" value="Genomic_DNA"/>
</dbReference>
<dbReference type="SUPFAM" id="SSF49265">
    <property type="entry name" value="Fibronectin type III"/>
    <property type="match status" value="1"/>
</dbReference>
<dbReference type="AlphaFoldDB" id="A0A813QI27"/>
<protein>
    <recommendedName>
        <fullName evidence="7">Fibronectin type-III domain-containing protein</fullName>
    </recommendedName>
</protein>
<accession>A0A813QI27</accession>
<dbReference type="SUPFAM" id="SSF117281">
    <property type="entry name" value="Kelch motif"/>
    <property type="match status" value="1"/>
</dbReference>
<keyword evidence="3" id="KW-0597">Phosphoprotein</keyword>
<evidence type="ECO:0000259" key="7">
    <source>
        <dbReference type="PROSITE" id="PS50853"/>
    </source>
</evidence>
<dbReference type="Gene3D" id="2.120.10.80">
    <property type="entry name" value="Kelch-type beta propeller"/>
    <property type="match status" value="2"/>
</dbReference>
<dbReference type="PROSITE" id="PS50853">
    <property type="entry name" value="FN3"/>
    <property type="match status" value="1"/>
</dbReference>
<reference evidence="8" key="1">
    <citation type="submission" date="2021-02" db="EMBL/GenBank/DDBJ databases">
        <authorList>
            <person name="Nowell W R."/>
        </authorList>
    </citation>
    <scope>NUCLEOTIDE SEQUENCE</scope>
</reference>
<dbReference type="GO" id="GO:0003713">
    <property type="term" value="F:transcription coactivator activity"/>
    <property type="evidence" value="ECO:0007669"/>
    <property type="project" value="TreeGrafter"/>
</dbReference>
<dbReference type="Proteomes" id="UP000681722">
    <property type="component" value="Unassembled WGS sequence"/>
</dbReference>
<comment type="subcellular location">
    <subcellularLocation>
        <location evidence="1">Nucleus</location>
    </subcellularLocation>
</comment>
<organism evidence="8 10">
    <name type="scientific">Didymodactylos carnosus</name>
    <dbReference type="NCBI Taxonomy" id="1234261"/>
    <lineage>
        <taxon>Eukaryota</taxon>
        <taxon>Metazoa</taxon>
        <taxon>Spiralia</taxon>
        <taxon>Gnathifera</taxon>
        <taxon>Rotifera</taxon>
        <taxon>Eurotatoria</taxon>
        <taxon>Bdelloidea</taxon>
        <taxon>Philodinida</taxon>
        <taxon>Philodinidae</taxon>
        <taxon>Didymodactylos</taxon>
    </lineage>
</organism>
<gene>
    <name evidence="8" type="ORF">GPM918_LOCUS1777</name>
    <name evidence="9" type="ORF">SRO942_LOCUS1777</name>
</gene>
<sequence>MGFWEGSTFGNFIGSKSYMFELTYTCFVANNQWFQPPTKGDIPTGCAAFGFATDGTKVLVFGGMVEYGKYSSELMELNPAKWEWKKLKPRASRNSTVPCARLGHSLTFADGKYYLFGGLANDSKDPKQNIPRYLNDLYSLECKTSSSMWDQPVARGTPPIARESHTCIYHLGQLDCRPKLIIYGGMNGNRLGDLWCFYLDFSQWTQITPSGIIPQPRSLHTSVVLGHRMFVFGGWVPLVSSEDRFTNEKEWKCTNTLSAYNLESNSWELLGQECLDENVPRARAGHCAVSVNTRMYIWSGRDGYRKAWNNQVCCKDLWCLETEYPSEPEKVQLLRAGVDNLEVCWNSVPAADSYILQIQRFDLSSEQAGSNPLYTVKNPQSVTNLVNTPFIPSFSNEQQPPSASASGISDSDAVVEQCLLPPVMNKSSEGAPVSNSSHSLVSSISTINAQALPISAVSSQMMTNPMNSTSNSSVVFQIPTVSISSNSVSMPTSITMTSLPSSQQSTSASSITFSNPTNLRLTSANTFTPLSTGVSHPIVRPGTNIQFINTSSTGVSPRPIIFQKTSTQQQPQLLTVVPGGVRLQHLTPTNFTPVRTTAISQPTTIVRLLPPTRPQQSQVIHLNTISSNQKPLVIKAITTPTNSATTTVQQTPVNIQHQQPLLLTTTQNRAVTAGNKIIMTNNNNTGQLSSSNQVFILNQAPNMNKYSNVTFSSSPNITLPINSFDMNIGTITNNSNEGATISNSTTLENGTQEEIPADIVQLLGIQSTTTGNLKQSASETDSHNIDHLSQLDGSNGHCVNNNTEHNYCSTSKTTSIDKILSSIQSCIMNKHEKLNLMAIPQLDGIFDSVDEHIAQNDGMHIVSQHPTLTQSGDGFHHQQHTAVSNTLSVPVSTNIVLNSNENTSTNKLEQNSWHLVGTFKTISANITHYYVVPPNIDLDTHDMENIEANNLVKRVELEPGAIYKLRVAAINACGRGPFSDPSAFKTCLPGSPPAPSNIKISKTLDGGAHLTWDPPQNSSSMITGYAVYLAVKNPKDANVSAATQKQTQMAFVRVYSGTNPDCSVPPQQLLTAHIDLSSSSKPAIIFRIAARNEKGYGPATQVRWLQDQKDTSSTLNNLSSPSLSATSGQVNNFNHLTVAPTTSQSMVGVSSSKRTSSSSSQSNGTKKLRGGDT</sequence>
<dbReference type="Pfam" id="PF13854">
    <property type="entry name" value="Kelch_HCF"/>
    <property type="match status" value="1"/>
</dbReference>
<dbReference type="GO" id="GO:0035097">
    <property type="term" value="C:histone methyltransferase complex"/>
    <property type="evidence" value="ECO:0007669"/>
    <property type="project" value="TreeGrafter"/>
</dbReference>
<evidence type="ECO:0000313" key="9">
    <source>
        <dbReference type="EMBL" id="CAF3550060.1"/>
    </source>
</evidence>
<evidence type="ECO:0000256" key="5">
    <source>
        <dbReference type="ARBA" id="ARBA00023242"/>
    </source>
</evidence>
<dbReference type="CDD" id="cd00063">
    <property type="entry name" value="FN3"/>
    <property type="match status" value="2"/>
</dbReference>
<dbReference type="InterPro" id="IPR043536">
    <property type="entry name" value="HCF1/2"/>
</dbReference>
<dbReference type="InterPro" id="IPR003961">
    <property type="entry name" value="FN3_dom"/>
</dbReference>
<evidence type="ECO:0000313" key="10">
    <source>
        <dbReference type="Proteomes" id="UP000663829"/>
    </source>
</evidence>
<dbReference type="Gene3D" id="6.10.250.2590">
    <property type="match status" value="1"/>
</dbReference>
<evidence type="ECO:0000256" key="2">
    <source>
        <dbReference type="ARBA" id="ARBA00022441"/>
    </source>
</evidence>
<keyword evidence="4" id="KW-0677">Repeat</keyword>
<comment type="caution">
    <text evidence="8">The sequence shown here is derived from an EMBL/GenBank/DDBJ whole genome shotgun (WGS) entry which is preliminary data.</text>
</comment>
<name>A0A813QI27_9BILA</name>